<evidence type="ECO:0000313" key="2">
    <source>
        <dbReference type="EMBL" id="MCI3270729.1"/>
    </source>
</evidence>
<proteinExistence type="predicted"/>
<dbReference type="EMBL" id="JALDAY010000002">
    <property type="protein sequence ID" value="MCI3270729.1"/>
    <property type="molecule type" value="Genomic_DNA"/>
</dbReference>
<organism evidence="2 3">
    <name type="scientific">Streptomyces cylindrosporus</name>
    <dbReference type="NCBI Taxonomy" id="2927583"/>
    <lineage>
        <taxon>Bacteria</taxon>
        <taxon>Bacillati</taxon>
        <taxon>Actinomycetota</taxon>
        <taxon>Actinomycetes</taxon>
        <taxon>Kitasatosporales</taxon>
        <taxon>Streptomycetaceae</taxon>
        <taxon>Streptomyces</taxon>
    </lineage>
</organism>
<feature type="domain" description="VOC" evidence="1">
    <location>
        <begin position="141"/>
        <end position="259"/>
    </location>
</feature>
<keyword evidence="3" id="KW-1185">Reference proteome</keyword>
<feature type="domain" description="VOC" evidence="1">
    <location>
        <begin position="8"/>
        <end position="123"/>
    </location>
</feature>
<dbReference type="InterPro" id="IPR050383">
    <property type="entry name" value="GlyoxalaseI/FosfomycinResist"/>
</dbReference>
<dbReference type="Proteomes" id="UP001165269">
    <property type="component" value="Unassembled WGS sequence"/>
</dbReference>
<evidence type="ECO:0000313" key="3">
    <source>
        <dbReference type="Proteomes" id="UP001165269"/>
    </source>
</evidence>
<dbReference type="RefSeq" id="WP_242762074.1">
    <property type="nucleotide sequence ID" value="NZ_JALDAY010000002.1"/>
</dbReference>
<accession>A0ABS9Y0L6</accession>
<dbReference type="Gene3D" id="3.10.180.10">
    <property type="entry name" value="2,3-Dihydroxybiphenyl 1,2-Dioxygenase, domain 1"/>
    <property type="match status" value="2"/>
</dbReference>
<dbReference type="InterPro" id="IPR004360">
    <property type="entry name" value="Glyas_Fos-R_dOase_dom"/>
</dbReference>
<dbReference type="PANTHER" id="PTHR21366">
    <property type="entry name" value="GLYOXALASE FAMILY PROTEIN"/>
    <property type="match status" value="1"/>
</dbReference>
<dbReference type="Pfam" id="PF00903">
    <property type="entry name" value="Glyoxalase"/>
    <property type="match status" value="2"/>
</dbReference>
<protein>
    <submittedName>
        <fullName evidence="2">VOC family protein</fullName>
    </submittedName>
</protein>
<dbReference type="InterPro" id="IPR029068">
    <property type="entry name" value="Glyas_Bleomycin-R_OHBP_Dase"/>
</dbReference>
<sequence>MTKPLITHLRHVAIAAPDLDRQLAFYRDLWGLTPVESETGVHFLAAEGSPEQYIVRLRKDDQKRLDLVSFGAASAADVDTLAARLAQQGVRIVHEPRKLGTPGAGYGFRFFDGDGRVVEVSSDVATRSFRTIEARESIPVRLSHFVVNSDNPEATVDWYVKHLGFKLSDTLCLGARGDFMWFLRCNDWHHSFAVARGPHVAVHHLSFEMRGIDEYLRGTGRMLREGVQHIWGPGRHKAGDNTYSYFLDRVGNCVEYTTELETVDWDRHHPSVYDVTKPDFIDQWGTANQMNEFVAKQQFNDPDHGVFVAPPL</sequence>
<evidence type="ECO:0000259" key="1">
    <source>
        <dbReference type="PROSITE" id="PS51819"/>
    </source>
</evidence>
<gene>
    <name evidence="2" type="ORF">MQP27_06340</name>
</gene>
<comment type="caution">
    <text evidence="2">The sequence shown here is derived from an EMBL/GenBank/DDBJ whole genome shotgun (WGS) entry which is preliminary data.</text>
</comment>
<dbReference type="SUPFAM" id="SSF54593">
    <property type="entry name" value="Glyoxalase/Bleomycin resistance protein/Dihydroxybiphenyl dioxygenase"/>
    <property type="match status" value="1"/>
</dbReference>
<reference evidence="2" key="1">
    <citation type="submission" date="2022-03" db="EMBL/GenBank/DDBJ databases">
        <title>Streptomyces 7R015 and 7R016 isolated from Barleria lupulina in Thailand.</title>
        <authorList>
            <person name="Kanchanasin P."/>
            <person name="Phongsopitanun W."/>
            <person name="Tanasupawat S."/>
        </authorList>
    </citation>
    <scope>NUCLEOTIDE SEQUENCE</scope>
    <source>
        <strain evidence="2">7R015</strain>
    </source>
</reference>
<dbReference type="CDD" id="cd08362">
    <property type="entry name" value="BphC5-RrK37_N_like"/>
    <property type="match status" value="1"/>
</dbReference>
<dbReference type="InterPro" id="IPR037523">
    <property type="entry name" value="VOC_core"/>
</dbReference>
<dbReference type="PROSITE" id="PS51819">
    <property type="entry name" value="VOC"/>
    <property type="match status" value="2"/>
</dbReference>
<name>A0ABS9Y0L6_9ACTN</name>